<dbReference type="GO" id="GO:0003678">
    <property type="term" value="F:DNA helicase activity"/>
    <property type="evidence" value="ECO:0007669"/>
    <property type="project" value="TreeGrafter"/>
</dbReference>
<evidence type="ECO:0000256" key="12">
    <source>
        <dbReference type="ARBA" id="ARBA00070128"/>
    </source>
</evidence>
<dbReference type="Gene3D" id="3.90.1150.50">
    <property type="entry name" value="Transcription-repair-coupling factor, D7 domain"/>
    <property type="match status" value="1"/>
</dbReference>
<dbReference type="GO" id="GO:0005524">
    <property type="term" value="F:ATP binding"/>
    <property type="evidence" value="ECO:0007669"/>
    <property type="project" value="UniProtKB-UniRule"/>
</dbReference>
<dbReference type="NCBIfam" id="TIGR00580">
    <property type="entry name" value="mfd"/>
    <property type="match status" value="1"/>
</dbReference>
<evidence type="ECO:0000259" key="14">
    <source>
        <dbReference type="PROSITE" id="PS51192"/>
    </source>
</evidence>
<keyword evidence="17" id="KW-1185">Reference proteome</keyword>
<dbReference type="Pfam" id="PF17757">
    <property type="entry name" value="UvrB_inter"/>
    <property type="match status" value="1"/>
</dbReference>
<dbReference type="Gene3D" id="3.40.50.300">
    <property type="entry name" value="P-loop containing nucleotide triphosphate hydrolases"/>
    <property type="match status" value="2"/>
</dbReference>
<evidence type="ECO:0000256" key="10">
    <source>
        <dbReference type="ARBA" id="ARBA00061104"/>
    </source>
</evidence>
<evidence type="ECO:0000256" key="6">
    <source>
        <dbReference type="ARBA" id="ARBA00022806"/>
    </source>
</evidence>
<dbReference type="InterPro" id="IPR048635">
    <property type="entry name" value="MFD_D3"/>
</dbReference>
<dbReference type="GO" id="GO:0000716">
    <property type="term" value="P:transcription-coupled nucleotide-excision repair, DNA damage recognition"/>
    <property type="evidence" value="ECO:0007669"/>
    <property type="project" value="UniProtKB-UniRule"/>
</dbReference>
<keyword evidence="3 13" id="KW-0547">Nucleotide-binding</keyword>
<comment type="similarity">
    <text evidence="10 13">In the N-terminal section; belongs to the UvrB family.</text>
</comment>
<evidence type="ECO:0000256" key="5">
    <source>
        <dbReference type="ARBA" id="ARBA00022801"/>
    </source>
</evidence>
<dbReference type="Pfam" id="PF03461">
    <property type="entry name" value="TRCF"/>
    <property type="match status" value="1"/>
</dbReference>
<dbReference type="Proteomes" id="UP001055911">
    <property type="component" value="Chromosome"/>
</dbReference>
<dbReference type="InterPro" id="IPR005118">
    <property type="entry name" value="TRCF_C"/>
</dbReference>
<dbReference type="InterPro" id="IPR003711">
    <property type="entry name" value="CarD-like/TRCF_RID"/>
</dbReference>
<dbReference type="SMART" id="SM00487">
    <property type="entry name" value="DEXDc"/>
    <property type="match status" value="1"/>
</dbReference>
<protein>
    <recommendedName>
        <fullName evidence="12 13">Transcription-repair-coupling factor</fullName>
        <shortName evidence="13">TRCF</shortName>
        <ecNumber evidence="13">3.6.4.-</ecNumber>
    </recommendedName>
</protein>
<dbReference type="InterPro" id="IPR004576">
    <property type="entry name" value="Mfd"/>
</dbReference>
<dbReference type="Gene3D" id="3.30.2060.10">
    <property type="entry name" value="Penicillin-binding protein 1b domain"/>
    <property type="match status" value="1"/>
</dbReference>
<dbReference type="AlphaFoldDB" id="A0A9Q9E1I3"/>
<evidence type="ECO:0000256" key="11">
    <source>
        <dbReference type="ARBA" id="ARBA00061399"/>
    </source>
</evidence>
<feature type="domain" description="Helicase ATP-binding" evidence="14">
    <location>
        <begin position="631"/>
        <end position="792"/>
    </location>
</feature>
<dbReference type="InterPro" id="IPR037235">
    <property type="entry name" value="TRCF-like_C_D7"/>
</dbReference>
<dbReference type="CDD" id="cd17991">
    <property type="entry name" value="DEXHc_TRCF"/>
    <property type="match status" value="1"/>
</dbReference>
<dbReference type="GO" id="GO:0006355">
    <property type="term" value="P:regulation of DNA-templated transcription"/>
    <property type="evidence" value="ECO:0007669"/>
    <property type="project" value="UniProtKB-UniRule"/>
</dbReference>
<dbReference type="GO" id="GO:0003684">
    <property type="term" value="F:damaged DNA binding"/>
    <property type="evidence" value="ECO:0007669"/>
    <property type="project" value="InterPro"/>
</dbReference>
<dbReference type="InterPro" id="IPR014001">
    <property type="entry name" value="Helicase_ATP-bd"/>
</dbReference>
<comment type="similarity">
    <text evidence="11 13">In the C-terminal section; belongs to the helicase family. RecG subfamily.</text>
</comment>
<dbReference type="Pfam" id="PF21132">
    <property type="entry name" value="MFD_D3"/>
    <property type="match status" value="1"/>
</dbReference>
<dbReference type="Pfam" id="PF00271">
    <property type="entry name" value="Helicase_C"/>
    <property type="match status" value="1"/>
</dbReference>
<dbReference type="RefSeq" id="WP_252766277.1">
    <property type="nucleotide sequence ID" value="NZ_CP097119.1"/>
</dbReference>
<dbReference type="FunFam" id="3.40.50.300:FF:000546">
    <property type="entry name" value="Transcription-repair-coupling factor"/>
    <property type="match status" value="1"/>
</dbReference>
<dbReference type="SUPFAM" id="SSF52540">
    <property type="entry name" value="P-loop containing nucleoside triphosphate hydrolases"/>
    <property type="match status" value="4"/>
</dbReference>
<proteinExistence type="inferred from homology"/>
<keyword evidence="8 13" id="KW-0238">DNA-binding</keyword>
<evidence type="ECO:0000256" key="7">
    <source>
        <dbReference type="ARBA" id="ARBA00022840"/>
    </source>
</evidence>
<feature type="domain" description="Helicase C-terminal" evidence="15">
    <location>
        <begin position="800"/>
        <end position="967"/>
    </location>
</feature>
<dbReference type="InterPro" id="IPR047112">
    <property type="entry name" value="RecG/Mfd"/>
</dbReference>
<keyword evidence="9 13" id="KW-0234">DNA repair</keyword>
<comment type="function">
    <text evidence="13">Couples transcription and DNA repair by recognizing RNA polymerase (RNAP) stalled at DNA lesions. Mediates ATP-dependent release of RNAP and its truncated transcript from the DNA, and recruitment of nucleotide excision repair machinery to the damaged site.</text>
</comment>
<dbReference type="EC" id="3.6.4.-" evidence="13"/>
<evidence type="ECO:0000313" key="17">
    <source>
        <dbReference type="Proteomes" id="UP001055911"/>
    </source>
</evidence>
<dbReference type="Gene3D" id="3.40.50.11180">
    <property type="match status" value="1"/>
</dbReference>
<keyword evidence="2 13" id="KW-0963">Cytoplasm</keyword>
<evidence type="ECO:0000256" key="9">
    <source>
        <dbReference type="ARBA" id="ARBA00023204"/>
    </source>
</evidence>
<name>A0A9Q9E1I3_9LACO</name>
<dbReference type="GO" id="GO:0016787">
    <property type="term" value="F:hydrolase activity"/>
    <property type="evidence" value="ECO:0007669"/>
    <property type="project" value="UniProtKB-KW"/>
</dbReference>
<evidence type="ECO:0000256" key="3">
    <source>
        <dbReference type="ARBA" id="ARBA00022741"/>
    </source>
</evidence>
<sequence length="1175" mass="133463">MELTNVFQALPQYQQIQANLAPQNRQLVTGTSGIAQKLLLETLVLDRQQPLLYVTDTLEHAERAVKEFSEGPLNVPVFLFPAEELIAAEVATSSPEFRAERVQSLEALQGDQSAIVVASTAGLKRELPRPADFAIARLVIKLGEDFDLIELQRQLAEMGYSRKNLVAVPGEFAVRGSIIDIYPLNAESPVRLDFFDTEIDSLRSFDPASQRSIKNLEEATILPATDFLPTASDREHAVTALQEQLRKVTDEQLHDNIIALISDLKTKVTNPEWQVYAHFLFAKETSLLDYLPQTGIVVFDDYARIRDANQQLEQDEANWKESVQEKHQLFPNQPVSLNLTTVLRASQQPWLLLSLFQKGLGRMRLDDIINISVRPMQRFFSQMPLLKTEMERYQASLTTVVVMVTDSKRLHQVQQTFQDFDMKLTATSVDQLVADQAQIVTGDLTTGFELPDANFALITEHELFQRVNERNKPRRMRQQRFTNAERIKSYTDLKPGDYVVHVNHGIGRYDGMQTMEVDGKHQDYLTITYQKGAHIFIPVTQLNLIQKYVAAEEQHPRLNKLGGNEWAKTKSRVAKRVDDMADELVELYAKREHTPGFAFPDDDDYQLEFEAAFPYQPTPDQLRSTAEIKHDMEQPHPMDRLLVGDVGYGKTEVAMRAAFKAVEAGKQVAFLVPTTVLAQQHYETLTNRFENFPVEIGVLSRFNSARQTKQTLANLKSGELDIVVGTHRLLSNDVKYHDLGLLIVDEEQRFGVKHKEKLKELKQNVDVLTLTATPIPRTLNMSMMGVRDLSVIETPPANRYPIQTYVMEQNDAAIVDGIRREMQRDGQVFYLHNRVKDIEAKVEHLQTLIPDARIGYIHGQMTENQMEQILYDFMNGDYDVLVTTTIIETGVDMPNVNTLFVEDADRMGLAQLYQIRGRIGRSNRVGQAYFMYQPNKVLTEAGENRLEAIKDFTELGSGFKVAMRDLSIRGAGNVLGRAQHGFIDSVGYDMYTQMLNDAVANKQGKNRQSVKTDATVELGIEAYLPSDYIADPQQKIELYKRIRQLDSEEQFTELQSDLIDRFGEYPPAVANLLTIDFIKMVADYALIDRINRDGQTVVITLSKQGSQLYQSQDLLRAIATTKFRATVNMVSGRFQLKLIIQSTMSEADWLSELDHLVQALEKAKPQVKGEKVHEN</sequence>
<dbReference type="Pfam" id="PF02559">
    <property type="entry name" value="CarD_TRCF_RID"/>
    <property type="match status" value="1"/>
</dbReference>
<dbReference type="SMART" id="SM01058">
    <property type="entry name" value="CarD_TRCF"/>
    <property type="match status" value="1"/>
</dbReference>
<dbReference type="SUPFAM" id="SSF143517">
    <property type="entry name" value="TRCF domain-like"/>
    <property type="match status" value="1"/>
</dbReference>
<keyword evidence="6" id="KW-0347">Helicase</keyword>
<dbReference type="SMART" id="SM00982">
    <property type="entry name" value="TRCF"/>
    <property type="match status" value="1"/>
</dbReference>
<dbReference type="InterPro" id="IPR001650">
    <property type="entry name" value="Helicase_C-like"/>
</dbReference>
<keyword evidence="4 13" id="KW-0227">DNA damage</keyword>
<dbReference type="PANTHER" id="PTHR47964">
    <property type="entry name" value="ATP-DEPENDENT DNA HELICASE HOMOLOG RECG, CHLOROPLASTIC"/>
    <property type="match status" value="1"/>
</dbReference>
<dbReference type="HAMAP" id="MF_00969">
    <property type="entry name" value="TRCF"/>
    <property type="match status" value="1"/>
</dbReference>
<dbReference type="InterPro" id="IPR027417">
    <property type="entry name" value="P-loop_NTPase"/>
</dbReference>
<evidence type="ECO:0000256" key="13">
    <source>
        <dbReference type="HAMAP-Rule" id="MF_00969"/>
    </source>
</evidence>
<dbReference type="PROSITE" id="PS51194">
    <property type="entry name" value="HELICASE_CTER"/>
    <property type="match status" value="1"/>
</dbReference>
<evidence type="ECO:0000256" key="1">
    <source>
        <dbReference type="ARBA" id="ARBA00004496"/>
    </source>
</evidence>
<evidence type="ECO:0000256" key="2">
    <source>
        <dbReference type="ARBA" id="ARBA00022490"/>
    </source>
</evidence>
<dbReference type="InterPro" id="IPR041471">
    <property type="entry name" value="UvrB_inter"/>
</dbReference>
<reference evidence="16" key="1">
    <citation type="submission" date="2022-05" db="EMBL/GenBank/DDBJ databases">
        <authorList>
            <person name="Oliphant S.A."/>
            <person name="Watson-Haigh N.S."/>
            <person name="Sumby K.M."/>
            <person name="Gardner J.M."/>
            <person name="Jiranek V."/>
        </authorList>
    </citation>
    <scope>NUCLEOTIDE SEQUENCE</scope>
    <source>
        <strain evidence="16">KI4_B1</strain>
    </source>
</reference>
<accession>A0A9Q9E1I3</accession>
<evidence type="ECO:0000256" key="4">
    <source>
        <dbReference type="ARBA" id="ARBA00022763"/>
    </source>
</evidence>
<comment type="subcellular location">
    <subcellularLocation>
        <location evidence="1 13">Cytoplasm</location>
    </subcellularLocation>
</comment>
<evidence type="ECO:0000256" key="8">
    <source>
        <dbReference type="ARBA" id="ARBA00023125"/>
    </source>
</evidence>
<gene>
    <name evidence="13 16" type="primary">mfd</name>
    <name evidence="16" type="ORF">M3M40_04515</name>
</gene>
<dbReference type="EMBL" id="CP097119">
    <property type="protein sequence ID" value="USS88760.1"/>
    <property type="molecule type" value="Genomic_DNA"/>
</dbReference>
<dbReference type="PROSITE" id="PS51192">
    <property type="entry name" value="HELICASE_ATP_BIND_1"/>
    <property type="match status" value="1"/>
</dbReference>
<organism evidence="16 17">
    <name type="scientific">Fructilactobacillus cliffordii</name>
    <dbReference type="NCBI Taxonomy" id="2940299"/>
    <lineage>
        <taxon>Bacteria</taxon>
        <taxon>Bacillati</taxon>
        <taxon>Bacillota</taxon>
        <taxon>Bacilli</taxon>
        <taxon>Lactobacillales</taxon>
        <taxon>Lactobacillaceae</taxon>
        <taxon>Fructilactobacillus</taxon>
    </lineage>
</organism>
<dbReference type="GO" id="GO:0005737">
    <property type="term" value="C:cytoplasm"/>
    <property type="evidence" value="ECO:0007669"/>
    <property type="project" value="UniProtKB-SubCell"/>
</dbReference>
<dbReference type="PANTHER" id="PTHR47964:SF1">
    <property type="entry name" value="ATP-DEPENDENT DNA HELICASE HOMOLOG RECG, CHLOROPLASTIC"/>
    <property type="match status" value="1"/>
</dbReference>
<evidence type="ECO:0000313" key="16">
    <source>
        <dbReference type="EMBL" id="USS88760.1"/>
    </source>
</evidence>
<dbReference type="Gene3D" id="2.40.10.170">
    <property type="match status" value="1"/>
</dbReference>
<dbReference type="InterPro" id="IPR011545">
    <property type="entry name" value="DEAD/DEAH_box_helicase_dom"/>
</dbReference>
<dbReference type="InterPro" id="IPR036101">
    <property type="entry name" value="CarD-like/TRCF_RID_sf"/>
</dbReference>
<dbReference type="SMART" id="SM00490">
    <property type="entry name" value="HELICc"/>
    <property type="match status" value="1"/>
</dbReference>
<keyword evidence="7 13" id="KW-0067">ATP-binding</keyword>
<keyword evidence="5 13" id="KW-0378">Hydrolase</keyword>
<dbReference type="SUPFAM" id="SSF141259">
    <property type="entry name" value="CarD-like"/>
    <property type="match status" value="1"/>
</dbReference>
<evidence type="ECO:0000259" key="15">
    <source>
        <dbReference type="PROSITE" id="PS51194"/>
    </source>
</evidence>
<dbReference type="Pfam" id="PF00270">
    <property type="entry name" value="DEAD"/>
    <property type="match status" value="1"/>
</dbReference>